<reference evidence="2" key="1">
    <citation type="submission" date="2014-09" db="EMBL/GenBank/DDBJ databases">
        <authorList>
            <person name="Probst J Alexander"/>
        </authorList>
    </citation>
    <scope>NUCLEOTIDE SEQUENCE</scope>
</reference>
<name>A0A098E9G3_9ZZZZ</name>
<proteinExistence type="predicted"/>
<evidence type="ECO:0000313" key="1">
    <source>
        <dbReference type="EMBL" id="CEG11995.1"/>
    </source>
</evidence>
<gene>
    <name evidence="1" type="ORF">MSIBF_A1840004</name>
    <name evidence="2" type="ORF">MSIBF_A2000002</name>
</gene>
<accession>A0A098E9G3</accession>
<dbReference type="AlphaFoldDB" id="A0A098E9G3"/>
<organism evidence="2">
    <name type="scientific">groundwater metagenome</name>
    <dbReference type="NCBI Taxonomy" id="717931"/>
    <lineage>
        <taxon>unclassified sequences</taxon>
        <taxon>metagenomes</taxon>
        <taxon>ecological metagenomes</taxon>
    </lineage>
</organism>
<sequence length="43" mass="4942">MNIRDDIGLIRYVADKIPTGIFRLANCKIKVTILLNGRNCVFY</sequence>
<dbReference type="EMBL" id="CCXY01000114">
    <property type="protein sequence ID" value="CEG12166.1"/>
    <property type="molecule type" value="Genomic_DNA"/>
</dbReference>
<evidence type="ECO:0000313" key="2">
    <source>
        <dbReference type="EMBL" id="CEG12166.1"/>
    </source>
</evidence>
<protein>
    <submittedName>
        <fullName evidence="2">Uncharacterized protein</fullName>
    </submittedName>
</protein>
<dbReference type="EMBL" id="CCXY01000095">
    <property type="protein sequence ID" value="CEG11995.1"/>
    <property type="molecule type" value="Genomic_DNA"/>
</dbReference>